<comment type="subunit">
    <text evidence="4 9">Homodimer.</text>
</comment>
<comment type="similarity">
    <text evidence="3 9">Belongs to the purine/pyrimidine phosphoribosyltransferase family. PyrE subfamily.</text>
</comment>
<evidence type="ECO:0000259" key="10">
    <source>
        <dbReference type="Pfam" id="PF00156"/>
    </source>
</evidence>
<dbReference type="NCBIfam" id="TIGR00336">
    <property type="entry name" value="pyrE"/>
    <property type="match status" value="1"/>
</dbReference>
<dbReference type="GO" id="GO:0005737">
    <property type="term" value="C:cytoplasm"/>
    <property type="evidence" value="ECO:0007669"/>
    <property type="project" value="TreeGrafter"/>
</dbReference>
<dbReference type="EC" id="2.4.2.10" evidence="5 9"/>
<feature type="binding site" evidence="9">
    <location>
        <position position="103"/>
    </location>
    <ligand>
        <name>5-phospho-alpha-D-ribose 1-diphosphate</name>
        <dbReference type="ChEBI" id="CHEBI:58017"/>
        <note>ligand shared between dimeric partners</note>
    </ligand>
</feature>
<evidence type="ECO:0000256" key="6">
    <source>
        <dbReference type="ARBA" id="ARBA00022676"/>
    </source>
</evidence>
<dbReference type="InterPro" id="IPR000836">
    <property type="entry name" value="PRTase_dom"/>
</dbReference>
<evidence type="ECO:0000256" key="3">
    <source>
        <dbReference type="ARBA" id="ARBA00006340"/>
    </source>
</evidence>
<feature type="binding site" description="in other chain" evidence="9">
    <location>
        <begin position="124"/>
        <end position="132"/>
    </location>
    <ligand>
        <name>5-phospho-alpha-D-ribose 1-diphosphate</name>
        <dbReference type="ChEBI" id="CHEBI:58017"/>
        <note>ligand shared between dimeric partners</note>
    </ligand>
</feature>
<evidence type="ECO:0000256" key="8">
    <source>
        <dbReference type="ARBA" id="ARBA00022975"/>
    </source>
</evidence>
<feature type="binding site" evidence="9">
    <location>
        <position position="105"/>
    </location>
    <ligand>
        <name>5-phospho-alpha-D-ribose 1-diphosphate</name>
        <dbReference type="ChEBI" id="CHEBI:58017"/>
        <note>ligand shared between dimeric partners</note>
    </ligand>
</feature>
<dbReference type="InterPro" id="IPR029057">
    <property type="entry name" value="PRTase-like"/>
</dbReference>
<dbReference type="AlphaFoldDB" id="A0A0S2TB53"/>
<accession>A0A0S2TB53</accession>
<proteinExistence type="inferred from homology"/>
<dbReference type="GO" id="GO:0046132">
    <property type="term" value="P:pyrimidine ribonucleoside biosynthetic process"/>
    <property type="evidence" value="ECO:0007669"/>
    <property type="project" value="TreeGrafter"/>
</dbReference>
<evidence type="ECO:0000313" key="11">
    <source>
        <dbReference type="EMBL" id="ALP52349.1"/>
    </source>
</evidence>
<gene>
    <name evidence="9 11" type="primary">pyrE</name>
    <name evidence="11" type="ORF">Tel_03870</name>
</gene>
<dbReference type="PANTHER" id="PTHR46683">
    <property type="entry name" value="OROTATE PHOSPHORIBOSYLTRANSFERASE 1-RELATED"/>
    <property type="match status" value="1"/>
</dbReference>
<comment type="cofactor">
    <cofactor evidence="9">
        <name>Mg(2+)</name>
        <dbReference type="ChEBI" id="CHEBI:18420"/>
    </cofactor>
</comment>
<feature type="binding site" evidence="9">
    <location>
        <position position="99"/>
    </location>
    <ligand>
        <name>5-phospho-alpha-D-ribose 1-diphosphate</name>
        <dbReference type="ChEBI" id="CHEBI:58017"/>
        <note>ligand shared between dimeric partners</note>
    </ligand>
</feature>
<keyword evidence="12" id="KW-1185">Reference proteome</keyword>
<dbReference type="Pfam" id="PF00156">
    <property type="entry name" value="Pribosyltran"/>
    <property type="match status" value="1"/>
</dbReference>
<dbReference type="InterPro" id="IPR023031">
    <property type="entry name" value="OPRT"/>
</dbReference>
<dbReference type="PANTHER" id="PTHR46683:SF1">
    <property type="entry name" value="OROTATE PHOSPHORIBOSYLTRANSFERASE 1-RELATED"/>
    <property type="match status" value="1"/>
</dbReference>
<feature type="binding site" evidence="9">
    <location>
        <position position="156"/>
    </location>
    <ligand>
        <name>orotate</name>
        <dbReference type="ChEBI" id="CHEBI:30839"/>
    </ligand>
</feature>
<keyword evidence="6 9" id="KW-0328">Glycosyltransferase</keyword>
<evidence type="ECO:0000256" key="2">
    <source>
        <dbReference type="ARBA" id="ARBA00004889"/>
    </source>
</evidence>
<comment type="function">
    <text evidence="1 9">Catalyzes the transfer of a ribosyl phosphate group from 5-phosphoribose 1-diphosphate to orotate, leading to the formation of orotidine monophosphate (OMP).</text>
</comment>
<dbReference type="UniPathway" id="UPA00070">
    <property type="reaction ID" value="UER00119"/>
</dbReference>
<comment type="pathway">
    <text evidence="2 9">Pyrimidine metabolism; UMP biosynthesis via de novo pathway; UMP from orotate: step 1/2.</text>
</comment>
<protein>
    <recommendedName>
        <fullName evidence="5 9">Orotate phosphoribosyltransferase</fullName>
        <shortName evidence="9">OPRT</shortName>
        <shortName evidence="9">OPRTase</shortName>
        <ecNumber evidence="5 9">2.4.2.10</ecNumber>
    </recommendedName>
</protein>
<dbReference type="EMBL" id="CP013099">
    <property type="protein sequence ID" value="ALP52349.1"/>
    <property type="molecule type" value="Genomic_DNA"/>
</dbReference>
<keyword evidence="8 9" id="KW-0665">Pyrimidine biosynthesis</keyword>
<evidence type="ECO:0000313" key="12">
    <source>
        <dbReference type="Proteomes" id="UP000055136"/>
    </source>
</evidence>
<dbReference type="GO" id="GO:0004588">
    <property type="term" value="F:orotate phosphoribosyltransferase activity"/>
    <property type="evidence" value="ECO:0007669"/>
    <property type="project" value="UniProtKB-UniRule"/>
</dbReference>
<feature type="binding site" description="in other chain" evidence="9">
    <location>
        <begin position="72"/>
        <end position="73"/>
    </location>
    <ligand>
        <name>5-phospho-alpha-D-ribose 1-diphosphate</name>
        <dbReference type="ChEBI" id="CHEBI:58017"/>
        <note>ligand shared between dimeric partners</note>
    </ligand>
</feature>
<sequence>MQPYQKEFLDFVIRTDVLRFGEFTLKSGRVSPYFFNSGLFNSGAAIARLGRYYAAAMEDSGLAYDMIFGPAYKGIPLAVSSCIALADHHGKDLPYAFNRKEAKDHGEGGDIVGAALQGRVLIIDDVISAGTSVRESIRLIETAGATSAGVIIALDRQERGQGELSAIQEVEQQFGMPVASIVRLDDLITYLQDQPRLKDALAAVRVYREQYGSAA</sequence>
<evidence type="ECO:0000256" key="7">
    <source>
        <dbReference type="ARBA" id="ARBA00022679"/>
    </source>
</evidence>
<dbReference type="Proteomes" id="UP000055136">
    <property type="component" value="Chromosome"/>
</dbReference>
<dbReference type="SUPFAM" id="SSF53271">
    <property type="entry name" value="PRTase-like"/>
    <property type="match status" value="1"/>
</dbReference>
<comment type="catalytic activity">
    <reaction evidence="9">
        <text>orotidine 5'-phosphate + diphosphate = orotate + 5-phospho-alpha-D-ribose 1-diphosphate</text>
        <dbReference type="Rhea" id="RHEA:10380"/>
        <dbReference type="ChEBI" id="CHEBI:30839"/>
        <dbReference type="ChEBI" id="CHEBI:33019"/>
        <dbReference type="ChEBI" id="CHEBI:57538"/>
        <dbReference type="ChEBI" id="CHEBI:58017"/>
        <dbReference type="EC" id="2.4.2.10"/>
    </reaction>
</comment>
<dbReference type="GO" id="GO:0006207">
    <property type="term" value="P:'de novo' pyrimidine nucleobase biosynthetic process"/>
    <property type="evidence" value="ECO:0007669"/>
    <property type="project" value="TreeGrafter"/>
</dbReference>
<evidence type="ECO:0000256" key="1">
    <source>
        <dbReference type="ARBA" id="ARBA00003769"/>
    </source>
</evidence>
<feature type="binding site" description="in other chain" evidence="9">
    <location>
        <position position="26"/>
    </location>
    <ligand>
        <name>5-phospho-alpha-D-ribose 1-diphosphate</name>
        <dbReference type="ChEBI" id="CHEBI:58017"/>
        <note>ligand shared between dimeric partners</note>
    </ligand>
</feature>
<feature type="domain" description="Phosphoribosyltransferase" evidence="10">
    <location>
        <begin position="47"/>
        <end position="159"/>
    </location>
</feature>
<dbReference type="InterPro" id="IPR004467">
    <property type="entry name" value="Or_phspho_trans_dom"/>
</dbReference>
<dbReference type="GO" id="GO:0044205">
    <property type="term" value="P:'de novo' UMP biosynthetic process"/>
    <property type="evidence" value="ECO:0007669"/>
    <property type="project" value="UniProtKB-UniRule"/>
</dbReference>
<keyword evidence="7 9" id="KW-0808">Transferase</keyword>
<dbReference type="STRING" id="1748243.Tel_03870"/>
<feature type="binding site" evidence="9">
    <location>
        <begin position="34"/>
        <end position="35"/>
    </location>
    <ligand>
        <name>orotate</name>
        <dbReference type="ChEBI" id="CHEBI:30839"/>
    </ligand>
</feature>
<dbReference type="KEGG" id="tee:Tel_03870"/>
<feature type="binding site" evidence="9">
    <location>
        <position position="128"/>
    </location>
    <ligand>
        <name>orotate</name>
        <dbReference type="ChEBI" id="CHEBI:30839"/>
    </ligand>
</feature>
<feature type="binding site" description="in other chain" evidence="9">
    <location>
        <position position="100"/>
    </location>
    <ligand>
        <name>5-phospho-alpha-D-ribose 1-diphosphate</name>
        <dbReference type="ChEBI" id="CHEBI:58017"/>
        <note>ligand shared between dimeric partners</note>
    </ligand>
</feature>
<dbReference type="HAMAP" id="MF_01208">
    <property type="entry name" value="PyrE"/>
    <property type="match status" value="1"/>
</dbReference>
<dbReference type="CDD" id="cd06223">
    <property type="entry name" value="PRTases_typeI"/>
    <property type="match status" value="1"/>
</dbReference>
<reference evidence="11" key="1">
    <citation type="submission" date="2015-10" db="EMBL/GenBank/DDBJ databases">
        <title>Description of Candidatus Tenderia electrophaga gen. nov, sp. nov., an Uncultivated Electroautotroph from a Biocathode Enrichment.</title>
        <authorList>
            <person name="Eddie B.J."/>
            <person name="Malanoski A.P."/>
            <person name="Wang Z."/>
            <person name="Hall R.J."/>
            <person name="Oh S.D."/>
            <person name="Heiner C."/>
            <person name="Lin B."/>
            <person name="Strycharz-Glaven S.M."/>
        </authorList>
    </citation>
    <scope>NUCLEOTIDE SEQUENCE [LARGE SCALE GENOMIC DNA]</scope>
    <source>
        <strain evidence="11">NRL1</strain>
    </source>
</reference>
<evidence type="ECO:0000256" key="4">
    <source>
        <dbReference type="ARBA" id="ARBA00011738"/>
    </source>
</evidence>
<keyword evidence="9" id="KW-0460">Magnesium</keyword>
<organism evidence="11 12">
    <name type="scientific">Candidatus Tenderia electrophaga</name>
    <dbReference type="NCBI Taxonomy" id="1748243"/>
    <lineage>
        <taxon>Bacteria</taxon>
        <taxon>Pseudomonadati</taxon>
        <taxon>Pseudomonadota</taxon>
        <taxon>Gammaproteobacteria</taxon>
        <taxon>Candidatus Tenderiales</taxon>
        <taxon>Candidatus Tenderiaceae</taxon>
        <taxon>Candidatus Tenderia</taxon>
    </lineage>
</organism>
<dbReference type="FunFam" id="3.40.50.2020:FF:000008">
    <property type="entry name" value="Orotate phosphoribosyltransferase"/>
    <property type="match status" value="1"/>
</dbReference>
<evidence type="ECO:0000256" key="5">
    <source>
        <dbReference type="ARBA" id="ARBA00011971"/>
    </source>
</evidence>
<evidence type="ECO:0000256" key="9">
    <source>
        <dbReference type="HAMAP-Rule" id="MF_01208"/>
    </source>
</evidence>
<dbReference type="Gene3D" id="3.40.50.2020">
    <property type="match status" value="1"/>
</dbReference>
<name>A0A0S2TB53_9GAMM</name>
<dbReference type="GO" id="GO:0000287">
    <property type="term" value="F:magnesium ion binding"/>
    <property type="evidence" value="ECO:0007669"/>
    <property type="project" value="UniProtKB-UniRule"/>
</dbReference>